<accession>A0A0N7MM60</accession>
<evidence type="ECO:0000313" key="2">
    <source>
        <dbReference type="EMBL" id="CUS24193.1"/>
    </source>
</evidence>
<feature type="compositionally biased region" description="Basic residues" evidence="1">
    <location>
        <begin position="1"/>
        <end position="21"/>
    </location>
</feature>
<protein>
    <submittedName>
        <fullName evidence="2">LAQU0S14e02300g1_1</fullName>
    </submittedName>
</protein>
<proteinExistence type="predicted"/>
<dbReference type="AlphaFoldDB" id="A0A0N7MM60"/>
<evidence type="ECO:0000256" key="1">
    <source>
        <dbReference type="SAM" id="MobiDB-lite"/>
    </source>
</evidence>
<dbReference type="Proteomes" id="UP000236544">
    <property type="component" value="Unassembled WGS sequence"/>
</dbReference>
<gene>
    <name evidence="2" type="ORF">LAQU0_S14e02300g</name>
</gene>
<reference evidence="3" key="1">
    <citation type="submission" date="2015-10" db="EMBL/GenBank/DDBJ databases">
        <authorList>
            <person name="Devillers H."/>
        </authorList>
    </citation>
    <scope>NUCLEOTIDE SEQUENCE [LARGE SCALE GENOMIC DNA]</scope>
</reference>
<sequence>MLHASGMRRRRFSRNRRHKPVGKSAAGLGRNNADGSKAALLPAQILPLTRLSRGCPAQTLGRPGRRKGISPSLTPLCGNRTVFCFKKEALIADDAFSRWPVPKTDNLSLKHAGKALSAAAESLARYVALSAGYAGAGRRLRPVICACAVALRVASCPNQLRDYGRRQSTQNGREPLYRTAWRWSRKAETFARPLAVAAVAAAAAAARPHAMRKTLEAGERAWQRGKNAQRFQTVRAGHGVALPRTR</sequence>
<organism evidence="2 3">
    <name type="scientific">Lachancea quebecensis</name>
    <dbReference type="NCBI Taxonomy" id="1654605"/>
    <lineage>
        <taxon>Eukaryota</taxon>
        <taxon>Fungi</taxon>
        <taxon>Dikarya</taxon>
        <taxon>Ascomycota</taxon>
        <taxon>Saccharomycotina</taxon>
        <taxon>Saccharomycetes</taxon>
        <taxon>Saccharomycetales</taxon>
        <taxon>Saccharomycetaceae</taxon>
        <taxon>Lachancea</taxon>
    </lineage>
</organism>
<evidence type="ECO:0000313" key="3">
    <source>
        <dbReference type="Proteomes" id="UP000236544"/>
    </source>
</evidence>
<keyword evidence="3" id="KW-1185">Reference proteome</keyword>
<feature type="region of interest" description="Disordered" evidence="1">
    <location>
        <begin position="1"/>
        <end position="33"/>
    </location>
</feature>
<dbReference type="EMBL" id="LN890536">
    <property type="protein sequence ID" value="CUS24193.1"/>
    <property type="molecule type" value="Genomic_DNA"/>
</dbReference>
<name>A0A0N7MM60_9SACH</name>